<proteinExistence type="predicted"/>
<dbReference type="RefSeq" id="XP_010414713.1">
    <property type="nucleotide sequence ID" value="XM_010416411.2"/>
</dbReference>
<feature type="transmembrane region" description="Helical" evidence="2">
    <location>
        <begin position="341"/>
        <end position="363"/>
    </location>
</feature>
<keyword evidence="2" id="KW-0812">Transmembrane</keyword>
<gene>
    <name evidence="4" type="primary">LOC104700815</name>
</gene>
<dbReference type="PANTHER" id="PTHR21477:SF27">
    <property type="entry name" value="CF9 PROTEIN"/>
    <property type="match status" value="1"/>
</dbReference>
<keyword evidence="3" id="KW-1185">Reference proteome</keyword>
<dbReference type="GeneID" id="104700815"/>
<feature type="transmembrane region" description="Helical" evidence="2">
    <location>
        <begin position="17"/>
        <end position="35"/>
    </location>
</feature>
<feature type="compositionally biased region" description="Basic and acidic residues" evidence="1">
    <location>
        <begin position="260"/>
        <end position="275"/>
    </location>
</feature>
<keyword evidence="2" id="KW-1133">Transmembrane helix</keyword>
<feature type="region of interest" description="Disordered" evidence="1">
    <location>
        <begin position="257"/>
        <end position="277"/>
    </location>
</feature>
<evidence type="ECO:0000313" key="3">
    <source>
        <dbReference type="Proteomes" id="UP000694864"/>
    </source>
</evidence>
<evidence type="ECO:0000256" key="1">
    <source>
        <dbReference type="SAM" id="MobiDB-lite"/>
    </source>
</evidence>
<reference evidence="4" key="2">
    <citation type="submission" date="2025-08" db="UniProtKB">
        <authorList>
            <consortium name="RefSeq"/>
        </authorList>
    </citation>
    <scope>IDENTIFICATION</scope>
    <source>
        <tissue evidence="4">Leaf</tissue>
    </source>
</reference>
<evidence type="ECO:0000313" key="4">
    <source>
        <dbReference type="RefSeq" id="XP_010414713.1"/>
    </source>
</evidence>
<sequence length="379" mass="42249">MDLVRLGELGSQRRKKWLILVSVFGLSGYGVYRVYNSQYIARKTKRLAKLFSGIVSFAELVIDSAETISIVSRDLKEFLNSDSDEIPNSLKQLAKITKSKEFTDSLARVSEAVAIGVFRGNNSDQEKETNSSFVDRVFSEEGAGFVSVVVGSFAKNLVLGFYSNETDQSDTDSSKPRWMSLLSDDKCRELLADCIERFTSSAVSVYIEKTVGINTYDQIFSGLTNPKHRDSARDVLVSVCNGALETFMRTSHDVFTSSGEKNDSFLRKSSNREDSGNGWAEALTTTLAVPSNRKFMFDVTGRVTLETMRSVLEFVILKMSQSFKRSLDVIHEEVTERGRQVVGYVGAKSSVIITVCLAVYFHIFNSIIRGSPVCLSQRF</sequence>
<organism evidence="3 4">
    <name type="scientific">Camelina sativa</name>
    <name type="common">False flax</name>
    <name type="synonym">Myagrum sativum</name>
    <dbReference type="NCBI Taxonomy" id="90675"/>
    <lineage>
        <taxon>Eukaryota</taxon>
        <taxon>Viridiplantae</taxon>
        <taxon>Streptophyta</taxon>
        <taxon>Embryophyta</taxon>
        <taxon>Tracheophyta</taxon>
        <taxon>Spermatophyta</taxon>
        <taxon>Magnoliopsida</taxon>
        <taxon>eudicotyledons</taxon>
        <taxon>Gunneridae</taxon>
        <taxon>Pentapetalae</taxon>
        <taxon>rosids</taxon>
        <taxon>malvids</taxon>
        <taxon>Brassicales</taxon>
        <taxon>Brassicaceae</taxon>
        <taxon>Camelineae</taxon>
        <taxon>Camelina</taxon>
    </lineage>
</organism>
<dbReference type="PANTHER" id="PTHR21477">
    <property type="entry name" value="ZGC:172139"/>
    <property type="match status" value="1"/>
</dbReference>
<keyword evidence="2" id="KW-0472">Membrane</keyword>
<dbReference type="Proteomes" id="UP000694864">
    <property type="component" value="Chromosome 7"/>
</dbReference>
<dbReference type="InterPro" id="IPR019141">
    <property type="entry name" value="DUF2045"/>
</dbReference>
<accession>A0ABM0SQM2</accession>
<name>A0ABM0SQM2_CAMSA</name>
<reference evidence="3" key="1">
    <citation type="journal article" date="2014" name="Nat. Commun.">
        <title>The emerging biofuel crop Camelina sativa retains a highly undifferentiated hexaploid genome structure.</title>
        <authorList>
            <person name="Kagale S."/>
            <person name="Koh C."/>
            <person name="Nixon J."/>
            <person name="Bollina V."/>
            <person name="Clarke W.E."/>
            <person name="Tuteja R."/>
            <person name="Spillane C."/>
            <person name="Robinson S.J."/>
            <person name="Links M.G."/>
            <person name="Clarke C."/>
            <person name="Higgins E.E."/>
            <person name="Huebert T."/>
            <person name="Sharpe A.G."/>
            <person name="Parkin I.A."/>
        </authorList>
    </citation>
    <scope>NUCLEOTIDE SEQUENCE [LARGE SCALE GENOMIC DNA]</scope>
    <source>
        <strain evidence="3">cv. DH55</strain>
    </source>
</reference>
<protein>
    <submittedName>
        <fullName evidence="4">Protein PHLOEM PROTEIN 2-LIKE A10-like</fullName>
    </submittedName>
</protein>
<evidence type="ECO:0000256" key="2">
    <source>
        <dbReference type="SAM" id="Phobius"/>
    </source>
</evidence>